<gene>
    <name evidence="10" type="primary">tuaD</name>
    <name evidence="10" type="ORF">LzC2_21160</name>
</gene>
<dbReference type="EC" id="1.1.1.22" evidence="3 8"/>
<dbReference type="Proteomes" id="UP000609651">
    <property type="component" value="Unassembled WGS sequence"/>
</dbReference>
<protein>
    <recommendedName>
        <fullName evidence="4 8">UDP-glucose 6-dehydrogenase</fullName>
        <ecNumber evidence="3 8">1.1.1.22</ecNumber>
    </recommendedName>
</protein>
<feature type="domain" description="UDP-glucose/GDP-mannose dehydrogenase C-terminal" evidence="9">
    <location>
        <begin position="311"/>
        <end position="413"/>
    </location>
</feature>
<evidence type="ECO:0000313" key="11">
    <source>
        <dbReference type="Proteomes" id="UP000609651"/>
    </source>
</evidence>
<evidence type="ECO:0000256" key="1">
    <source>
        <dbReference type="ARBA" id="ARBA00004701"/>
    </source>
</evidence>
<dbReference type="EMBL" id="WTPX01000059">
    <property type="protein sequence ID" value="NNJ26037.1"/>
    <property type="molecule type" value="Genomic_DNA"/>
</dbReference>
<proteinExistence type="inferred from homology"/>
<dbReference type="NCBIfam" id="TIGR03026">
    <property type="entry name" value="NDP-sugDHase"/>
    <property type="match status" value="1"/>
</dbReference>
<reference evidence="10 11" key="1">
    <citation type="journal article" date="2020" name="Syst. Appl. Microbiol.">
        <title>Alienimonas chondri sp. nov., a novel planctomycete isolated from the biofilm of the red alga Chondrus crispus.</title>
        <authorList>
            <person name="Vitorino I."/>
            <person name="Albuquerque L."/>
            <person name="Wiegand S."/>
            <person name="Kallscheuer N."/>
            <person name="da Costa M.S."/>
            <person name="Lobo-da-Cunha A."/>
            <person name="Jogler C."/>
            <person name="Lage O.M."/>
        </authorList>
    </citation>
    <scope>NUCLEOTIDE SEQUENCE [LARGE SCALE GENOMIC DNA]</scope>
    <source>
        <strain evidence="10 11">LzC2</strain>
    </source>
</reference>
<accession>A0ABX1VD50</accession>
<evidence type="ECO:0000256" key="2">
    <source>
        <dbReference type="ARBA" id="ARBA00006601"/>
    </source>
</evidence>
<organism evidence="10 11">
    <name type="scientific">Alienimonas chondri</name>
    <dbReference type="NCBI Taxonomy" id="2681879"/>
    <lineage>
        <taxon>Bacteria</taxon>
        <taxon>Pseudomonadati</taxon>
        <taxon>Planctomycetota</taxon>
        <taxon>Planctomycetia</taxon>
        <taxon>Planctomycetales</taxon>
        <taxon>Planctomycetaceae</taxon>
        <taxon>Alienimonas</taxon>
    </lineage>
</organism>
<dbReference type="InterPro" id="IPR017476">
    <property type="entry name" value="UDP-Glc/GDP-Man"/>
</dbReference>
<dbReference type="InterPro" id="IPR036220">
    <property type="entry name" value="UDP-Glc/GDP-Man_DH_C_sf"/>
</dbReference>
<dbReference type="Gene3D" id="1.20.5.100">
    <property type="entry name" value="Cytochrome c1, transmembrane anchor, C-terminal"/>
    <property type="match status" value="1"/>
</dbReference>
<keyword evidence="6 8" id="KW-0520">NAD</keyword>
<dbReference type="PANTHER" id="PTHR43750">
    <property type="entry name" value="UDP-GLUCOSE 6-DEHYDROGENASE TUAD"/>
    <property type="match status" value="1"/>
</dbReference>
<evidence type="ECO:0000256" key="4">
    <source>
        <dbReference type="ARBA" id="ARBA00015132"/>
    </source>
</evidence>
<dbReference type="PIRSF" id="PIRSF500134">
    <property type="entry name" value="UDPglc_DH_bac"/>
    <property type="match status" value="1"/>
</dbReference>
<evidence type="ECO:0000256" key="3">
    <source>
        <dbReference type="ARBA" id="ARBA00012954"/>
    </source>
</evidence>
<dbReference type="InterPro" id="IPR036291">
    <property type="entry name" value="NAD(P)-bd_dom_sf"/>
</dbReference>
<evidence type="ECO:0000256" key="5">
    <source>
        <dbReference type="ARBA" id="ARBA00023002"/>
    </source>
</evidence>
<evidence type="ECO:0000256" key="8">
    <source>
        <dbReference type="PIRNR" id="PIRNR000124"/>
    </source>
</evidence>
<dbReference type="SUPFAM" id="SSF52413">
    <property type="entry name" value="UDP-glucose/GDP-mannose dehydrogenase C-terminal domain"/>
    <property type="match status" value="1"/>
</dbReference>
<dbReference type="SUPFAM" id="SSF51735">
    <property type="entry name" value="NAD(P)-binding Rossmann-fold domains"/>
    <property type="match status" value="1"/>
</dbReference>
<dbReference type="SMART" id="SM00984">
    <property type="entry name" value="UDPG_MGDP_dh_C"/>
    <property type="match status" value="1"/>
</dbReference>
<sequence>MIGTGYVGLVTGTCFAESGNQVTCLDIDEEKVAGLNDGVIPIYEPGLTELVKRNHAAGRLKFTTHPDGAIPDAKCVFIGVGTPQGDDGRANLSALFGCVETIASRIKEDAIVVIKSTVPVGTNRKVAAKLKELTGRDVDVASNPEFLKEGAAVDDFTKPDRVVVGTVRDEVTEVLHELYRPFLRTERPFLSMGWESAEMTKYVANCLLATKISFINEMANLCERVGADVNSVRRGIGHDQRIGFSFLFPGVGYGGSCFPKDVRALMAVAEDTGMTSRILAAVDEVNDAQKTVLFEKVKAQLGEKLSGKTIGVWGLAFKPRTDDIREAPALVLIDSLLKAGATVQVHDPVAEANVKAIYGDKLIYGEHHYDAARDADLLCICTEWNEFRNPDFDYLKHAMAAPVILDGRNLFDPAEMAERGFTYEGIGLSANG</sequence>
<comment type="pathway">
    <text evidence="1">Nucleotide-sugar biosynthesis; UDP-alpha-D-glucuronate biosynthesis; UDP-alpha-D-glucuronate from UDP-alpha-D-glucose: step 1/1.</text>
</comment>
<dbReference type="InterPro" id="IPR008927">
    <property type="entry name" value="6-PGluconate_DH-like_C_sf"/>
</dbReference>
<dbReference type="PIRSF" id="PIRSF000124">
    <property type="entry name" value="UDPglc_GDPman_dh"/>
    <property type="match status" value="1"/>
</dbReference>
<evidence type="ECO:0000259" key="9">
    <source>
        <dbReference type="SMART" id="SM00984"/>
    </source>
</evidence>
<keyword evidence="11" id="KW-1185">Reference proteome</keyword>
<comment type="catalytic activity">
    <reaction evidence="7 8">
        <text>UDP-alpha-D-glucose + 2 NAD(+) + H2O = UDP-alpha-D-glucuronate + 2 NADH + 3 H(+)</text>
        <dbReference type="Rhea" id="RHEA:23596"/>
        <dbReference type="ChEBI" id="CHEBI:15377"/>
        <dbReference type="ChEBI" id="CHEBI:15378"/>
        <dbReference type="ChEBI" id="CHEBI:57540"/>
        <dbReference type="ChEBI" id="CHEBI:57945"/>
        <dbReference type="ChEBI" id="CHEBI:58052"/>
        <dbReference type="ChEBI" id="CHEBI:58885"/>
        <dbReference type="EC" id="1.1.1.22"/>
    </reaction>
</comment>
<dbReference type="Pfam" id="PF00984">
    <property type="entry name" value="UDPG_MGDP_dh"/>
    <property type="match status" value="1"/>
</dbReference>
<dbReference type="Pfam" id="PF03720">
    <property type="entry name" value="UDPG_MGDP_dh_C"/>
    <property type="match status" value="1"/>
</dbReference>
<dbReference type="PANTHER" id="PTHR43750:SF3">
    <property type="entry name" value="UDP-GLUCOSE 6-DEHYDROGENASE TUAD"/>
    <property type="match status" value="1"/>
</dbReference>
<keyword evidence="5 8" id="KW-0560">Oxidoreductase</keyword>
<dbReference type="InterPro" id="IPR001732">
    <property type="entry name" value="UDP-Glc/GDP-Man_DH_N"/>
</dbReference>
<dbReference type="Gene3D" id="3.40.50.720">
    <property type="entry name" value="NAD(P)-binding Rossmann-like Domain"/>
    <property type="match status" value="2"/>
</dbReference>
<comment type="similarity">
    <text evidence="2 8">Belongs to the UDP-glucose/GDP-mannose dehydrogenase family.</text>
</comment>
<dbReference type="InterPro" id="IPR014026">
    <property type="entry name" value="UDP-Glc/GDP-Man_DH_dimer"/>
</dbReference>
<evidence type="ECO:0000256" key="6">
    <source>
        <dbReference type="ARBA" id="ARBA00023027"/>
    </source>
</evidence>
<evidence type="ECO:0000313" key="10">
    <source>
        <dbReference type="EMBL" id="NNJ26037.1"/>
    </source>
</evidence>
<dbReference type="GO" id="GO:0003979">
    <property type="term" value="F:UDP-glucose 6-dehydrogenase activity"/>
    <property type="evidence" value="ECO:0007669"/>
    <property type="project" value="UniProtKB-EC"/>
</dbReference>
<name>A0ABX1VD50_9PLAN</name>
<dbReference type="InterPro" id="IPR014027">
    <property type="entry name" value="UDP-Glc/GDP-Man_DH_C"/>
</dbReference>
<comment type="caution">
    <text evidence="10">The sequence shown here is derived from an EMBL/GenBank/DDBJ whole genome shotgun (WGS) entry which is preliminary data.</text>
</comment>
<dbReference type="InterPro" id="IPR028357">
    <property type="entry name" value="UDPglc_DH_bac"/>
</dbReference>
<dbReference type="SUPFAM" id="SSF48179">
    <property type="entry name" value="6-phosphogluconate dehydrogenase C-terminal domain-like"/>
    <property type="match status" value="1"/>
</dbReference>
<dbReference type="Pfam" id="PF03721">
    <property type="entry name" value="UDPG_MGDP_dh_N"/>
    <property type="match status" value="1"/>
</dbReference>
<evidence type="ECO:0000256" key="7">
    <source>
        <dbReference type="ARBA" id="ARBA00047473"/>
    </source>
</evidence>